<dbReference type="AlphaFoldDB" id="A0AAV4AT73"/>
<protein>
    <submittedName>
        <fullName evidence="1">Uncharacterized protein</fullName>
    </submittedName>
</protein>
<reference evidence="1 2" key="1">
    <citation type="journal article" date="2021" name="Elife">
        <title>Chloroplast acquisition without the gene transfer in kleptoplastic sea slugs, Plakobranchus ocellatus.</title>
        <authorList>
            <person name="Maeda T."/>
            <person name="Takahashi S."/>
            <person name="Yoshida T."/>
            <person name="Shimamura S."/>
            <person name="Takaki Y."/>
            <person name="Nagai Y."/>
            <person name="Toyoda A."/>
            <person name="Suzuki Y."/>
            <person name="Arimoto A."/>
            <person name="Ishii H."/>
            <person name="Satoh N."/>
            <person name="Nishiyama T."/>
            <person name="Hasebe M."/>
            <person name="Maruyama T."/>
            <person name="Minagawa J."/>
            <person name="Obokata J."/>
            <person name="Shigenobu S."/>
        </authorList>
    </citation>
    <scope>NUCLEOTIDE SEQUENCE [LARGE SCALE GENOMIC DNA]</scope>
</reference>
<sequence length="88" mass="9780">MGRKNKSQYVDLEVRETGKEMRSKISEVGLAIATLKQKGMLCGANLLTCSGTRKRARRAEGLNFLPQTGPPGFFRLHNLDSYTAQHTV</sequence>
<keyword evidence="2" id="KW-1185">Reference proteome</keyword>
<proteinExistence type="predicted"/>
<evidence type="ECO:0000313" key="1">
    <source>
        <dbReference type="EMBL" id="GFO11331.1"/>
    </source>
</evidence>
<organism evidence="1 2">
    <name type="scientific">Plakobranchus ocellatus</name>
    <dbReference type="NCBI Taxonomy" id="259542"/>
    <lineage>
        <taxon>Eukaryota</taxon>
        <taxon>Metazoa</taxon>
        <taxon>Spiralia</taxon>
        <taxon>Lophotrochozoa</taxon>
        <taxon>Mollusca</taxon>
        <taxon>Gastropoda</taxon>
        <taxon>Heterobranchia</taxon>
        <taxon>Euthyneura</taxon>
        <taxon>Panpulmonata</taxon>
        <taxon>Sacoglossa</taxon>
        <taxon>Placobranchoidea</taxon>
        <taxon>Plakobranchidae</taxon>
        <taxon>Plakobranchus</taxon>
    </lineage>
</organism>
<comment type="caution">
    <text evidence="1">The sequence shown here is derived from an EMBL/GenBank/DDBJ whole genome shotgun (WGS) entry which is preliminary data.</text>
</comment>
<dbReference type="Proteomes" id="UP000735302">
    <property type="component" value="Unassembled WGS sequence"/>
</dbReference>
<accession>A0AAV4AT73</accession>
<name>A0AAV4AT73_9GAST</name>
<dbReference type="EMBL" id="BLXT01004267">
    <property type="protein sequence ID" value="GFO11331.1"/>
    <property type="molecule type" value="Genomic_DNA"/>
</dbReference>
<gene>
    <name evidence="1" type="ORF">PoB_003783600</name>
</gene>
<evidence type="ECO:0000313" key="2">
    <source>
        <dbReference type="Proteomes" id="UP000735302"/>
    </source>
</evidence>